<organism evidence="1 2">
    <name type="scientific">Panagrolaimus sp. PS1159</name>
    <dbReference type="NCBI Taxonomy" id="55785"/>
    <lineage>
        <taxon>Eukaryota</taxon>
        <taxon>Metazoa</taxon>
        <taxon>Ecdysozoa</taxon>
        <taxon>Nematoda</taxon>
        <taxon>Chromadorea</taxon>
        <taxon>Rhabditida</taxon>
        <taxon>Tylenchina</taxon>
        <taxon>Panagrolaimomorpha</taxon>
        <taxon>Panagrolaimoidea</taxon>
        <taxon>Panagrolaimidae</taxon>
        <taxon>Panagrolaimus</taxon>
    </lineage>
</organism>
<accession>A0AC35G045</accession>
<dbReference type="WBParaSite" id="PS1159_v2.g22512.t1">
    <property type="protein sequence ID" value="PS1159_v2.g22512.t1"/>
    <property type="gene ID" value="PS1159_v2.g22512"/>
</dbReference>
<dbReference type="Proteomes" id="UP000887580">
    <property type="component" value="Unplaced"/>
</dbReference>
<sequence length="288" mass="33461">MNFHSFRLIRCFRVLNLITKNYSTKIHNPASQLNADKFVYDRNSHLKRSTFIEQKKYGKLPIICEKALPEDDELLTDFFVTHFAHNEPLNATLELSSEEARELMTALIKESTESVILREKDKIIGCHTYKKGRLNEIPRKKKRLEDYGPQVDDGPFKHRKNNIITTILDAAECNMFDKMEPPCTYVYGMMGGIHPKYLSKGIAETTLMETMKNYIKNEDVRYYCGDNTADAIAKLYCKLPGFSVIDKYYYGDFKLHGKPLFDQLIDGSKNTSIILCDLNKWKHVYLKE</sequence>
<evidence type="ECO:0000313" key="2">
    <source>
        <dbReference type="WBParaSite" id="PS1159_v2.g22512.t1"/>
    </source>
</evidence>
<reference evidence="2" key="1">
    <citation type="submission" date="2022-11" db="UniProtKB">
        <authorList>
            <consortium name="WormBaseParasite"/>
        </authorList>
    </citation>
    <scope>IDENTIFICATION</scope>
</reference>
<proteinExistence type="predicted"/>
<evidence type="ECO:0000313" key="1">
    <source>
        <dbReference type="Proteomes" id="UP000887580"/>
    </source>
</evidence>
<name>A0AC35G045_9BILA</name>
<protein>
    <submittedName>
        <fullName evidence="2">N-acetyltransferase domain-containing protein</fullName>
    </submittedName>
</protein>